<dbReference type="Gene3D" id="3.30.710.10">
    <property type="entry name" value="Potassium Channel Kv1.1, Chain A"/>
    <property type="match status" value="1"/>
</dbReference>
<dbReference type="CDD" id="cd18186">
    <property type="entry name" value="BTB_POZ_ZBTB_KLHL-like"/>
    <property type="match status" value="1"/>
</dbReference>
<dbReference type="InterPro" id="IPR000210">
    <property type="entry name" value="BTB/POZ_dom"/>
</dbReference>
<dbReference type="InterPro" id="IPR011333">
    <property type="entry name" value="SKP1/BTB/POZ_sf"/>
</dbReference>
<dbReference type="PROSITE" id="PS50097">
    <property type="entry name" value="BTB"/>
    <property type="match status" value="1"/>
</dbReference>
<sequence length="306" mass="34325">MHIGAIPTPDNNTTKTESSFEAFNIAKMPEDNVPRLKEALQQCFETGEYADMTITCSGRTWQVHKVVVCSQVPFFAKAVTGKFKIKDMTPSLILHQESRDSCIDLVDDDPSAVDAMLRWLYYGTFQVEKSKPPPMSPMLFLAKTYKIADKYLLAEFRTTAGENLRAALNPSGWDDVEDLLGLIEELFAGTDESSKTTPEVLRTWVITATCDNYDFCFHSSPSHVRFNEVASSRPDFLSDVKDLYNVRHFRENRERQGAFAESYKRTAKAFGDPYGPARAFGDPYGPAGAFGDPYGPARAFGDPNRY</sequence>
<name>A0A3M7DMW6_HORWE</name>
<accession>A0A3M7DMW6</accession>
<evidence type="ECO:0000259" key="1">
    <source>
        <dbReference type="PROSITE" id="PS50097"/>
    </source>
</evidence>
<dbReference type="Pfam" id="PF00651">
    <property type="entry name" value="BTB"/>
    <property type="match status" value="1"/>
</dbReference>
<dbReference type="SMART" id="SM00225">
    <property type="entry name" value="BTB"/>
    <property type="match status" value="1"/>
</dbReference>
<evidence type="ECO:0000313" key="3">
    <source>
        <dbReference type="Proteomes" id="UP000269276"/>
    </source>
</evidence>
<proteinExistence type="predicted"/>
<dbReference type="SUPFAM" id="SSF54695">
    <property type="entry name" value="POZ domain"/>
    <property type="match status" value="1"/>
</dbReference>
<dbReference type="Proteomes" id="UP000269276">
    <property type="component" value="Unassembled WGS sequence"/>
</dbReference>
<protein>
    <recommendedName>
        <fullName evidence="1">BTB domain-containing protein</fullName>
    </recommendedName>
</protein>
<comment type="caution">
    <text evidence="2">The sequence shown here is derived from an EMBL/GenBank/DDBJ whole genome shotgun (WGS) entry which is preliminary data.</text>
</comment>
<feature type="domain" description="BTB" evidence="1">
    <location>
        <begin position="50"/>
        <end position="129"/>
    </location>
</feature>
<dbReference type="VEuPathDB" id="FungiDB:BTJ68_00224"/>
<evidence type="ECO:0000313" key="2">
    <source>
        <dbReference type="EMBL" id="RMY65719.1"/>
    </source>
</evidence>
<dbReference type="PANTHER" id="PTHR47843">
    <property type="entry name" value="BTB DOMAIN-CONTAINING PROTEIN-RELATED"/>
    <property type="match status" value="1"/>
</dbReference>
<dbReference type="EMBL" id="QWIP01000341">
    <property type="protein sequence ID" value="RMY65719.1"/>
    <property type="molecule type" value="Genomic_DNA"/>
</dbReference>
<gene>
    <name evidence="2" type="ORF">D0863_08926</name>
</gene>
<organism evidence="2 3">
    <name type="scientific">Hortaea werneckii</name>
    <name type="common">Black yeast</name>
    <name type="synonym">Cladosporium werneckii</name>
    <dbReference type="NCBI Taxonomy" id="91943"/>
    <lineage>
        <taxon>Eukaryota</taxon>
        <taxon>Fungi</taxon>
        <taxon>Dikarya</taxon>
        <taxon>Ascomycota</taxon>
        <taxon>Pezizomycotina</taxon>
        <taxon>Dothideomycetes</taxon>
        <taxon>Dothideomycetidae</taxon>
        <taxon>Mycosphaerellales</taxon>
        <taxon>Teratosphaeriaceae</taxon>
        <taxon>Hortaea</taxon>
    </lineage>
</organism>
<dbReference type="AlphaFoldDB" id="A0A3M7DMW6"/>
<dbReference type="PANTHER" id="PTHR47843:SF5">
    <property type="entry name" value="BTB_POZ DOMAIN PROTEIN"/>
    <property type="match status" value="1"/>
</dbReference>
<dbReference type="OrthoDB" id="3852581at2759"/>
<reference evidence="2 3" key="1">
    <citation type="journal article" date="2018" name="BMC Genomics">
        <title>Genomic evidence for intraspecific hybridization in a clonal and extremely halotolerant yeast.</title>
        <authorList>
            <person name="Gostincar C."/>
            <person name="Stajich J.E."/>
            <person name="Zupancic J."/>
            <person name="Zalar P."/>
            <person name="Gunde-Cimerman N."/>
        </authorList>
    </citation>
    <scope>NUCLEOTIDE SEQUENCE [LARGE SCALE GENOMIC DNA]</scope>
    <source>
        <strain evidence="2 3">EXF-2682</strain>
    </source>
</reference>